<dbReference type="Pfam" id="PF13302">
    <property type="entry name" value="Acetyltransf_3"/>
    <property type="match status" value="2"/>
</dbReference>
<dbReference type="EMBL" id="VDFY01000176">
    <property type="protein sequence ID" value="TNH27083.1"/>
    <property type="molecule type" value="Genomic_DNA"/>
</dbReference>
<dbReference type="InterPro" id="IPR051908">
    <property type="entry name" value="Ribosomal_N-acetyltransferase"/>
</dbReference>
<feature type="region of interest" description="Disordered" evidence="1">
    <location>
        <begin position="380"/>
        <end position="399"/>
    </location>
</feature>
<dbReference type="GO" id="GO:0008999">
    <property type="term" value="F:protein-N-terminal-alanine acetyltransferase activity"/>
    <property type="evidence" value="ECO:0007669"/>
    <property type="project" value="TreeGrafter"/>
</dbReference>
<keyword evidence="3" id="KW-0808">Transferase</keyword>
<feature type="domain" description="N-acetyltransferase" evidence="2">
    <location>
        <begin position="12"/>
        <end position="177"/>
    </location>
</feature>
<dbReference type="GO" id="GO:0005737">
    <property type="term" value="C:cytoplasm"/>
    <property type="evidence" value="ECO:0007669"/>
    <property type="project" value="TreeGrafter"/>
</dbReference>
<sequence>MTPPQVVEAHGVRLRLFRTEDTADVVDGCADPVSQRFVSNLPSPYTEVDARWWIDVGAPAAWTGGGAAYAIADPATDRVLGAVGLSNAVPERGQAEIGYWVRPAARGRGVATAATRALSEHAFATGTARLELLTDPANGPSQRVALAAGFGHEGSRRSAGTGRDGGRHDLLAWVRLADDPPGPTARLLPDLPGGVLTDQVVALRRLAPDDAELMYRLHSREEVVANQAPPVPPTPEAIERRCLLAESGWLTGDIARLLIVDAVTGEPAGSCGLSFTDAASGEASIGYALLPDWRGRGYATRAVRLLAAWAFGSAGVARLVAGTVPDNSASHRVLERAGFHSEGLQRGRLPGLDGRRLDDLTFALLPADLRGERITGLRWAAPPQPRDRRGSRPVRWRGR</sequence>
<dbReference type="RefSeq" id="WP_139585743.1">
    <property type="nucleotide sequence ID" value="NZ_VDFY01000176.1"/>
</dbReference>
<evidence type="ECO:0000313" key="4">
    <source>
        <dbReference type="Proteomes" id="UP000306145"/>
    </source>
</evidence>
<protein>
    <submittedName>
        <fullName evidence="3">GNAT family N-acetyltransferase</fullName>
    </submittedName>
</protein>
<dbReference type="PROSITE" id="PS51186">
    <property type="entry name" value="GNAT"/>
    <property type="match status" value="2"/>
</dbReference>
<dbReference type="PANTHER" id="PTHR43441">
    <property type="entry name" value="RIBOSOMAL-PROTEIN-SERINE ACETYLTRANSFERASE"/>
    <property type="match status" value="1"/>
</dbReference>
<proteinExistence type="predicted"/>
<dbReference type="CDD" id="cd04301">
    <property type="entry name" value="NAT_SF"/>
    <property type="match status" value="2"/>
</dbReference>
<dbReference type="InterPro" id="IPR016181">
    <property type="entry name" value="Acyl_CoA_acyltransferase"/>
</dbReference>
<keyword evidence="4" id="KW-1185">Reference proteome</keyword>
<comment type="caution">
    <text evidence="3">The sequence shown here is derived from an EMBL/GenBank/DDBJ whole genome shotgun (WGS) entry which is preliminary data.</text>
</comment>
<organism evidence="3 4">
    <name type="scientific">Micromonospora orduensis</name>
    <dbReference type="NCBI Taxonomy" id="1420891"/>
    <lineage>
        <taxon>Bacteria</taxon>
        <taxon>Bacillati</taxon>
        <taxon>Actinomycetota</taxon>
        <taxon>Actinomycetes</taxon>
        <taxon>Micromonosporales</taxon>
        <taxon>Micromonosporaceae</taxon>
        <taxon>Micromonospora</taxon>
    </lineage>
</organism>
<dbReference type="OrthoDB" id="5293267at2"/>
<feature type="domain" description="N-acetyltransferase" evidence="2">
    <location>
        <begin position="201"/>
        <end position="359"/>
    </location>
</feature>
<dbReference type="Gene3D" id="3.40.630.30">
    <property type="match status" value="2"/>
</dbReference>
<accession>A0A5C4QN55</accession>
<dbReference type="SUPFAM" id="SSF55729">
    <property type="entry name" value="Acyl-CoA N-acyltransferases (Nat)"/>
    <property type="match status" value="2"/>
</dbReference>
<evidence type="ECO:0000313" key="3">
    <source>
        <dbReference type="EMBL" id="TNH27083.1"/>
    </source>
</evidence>
<dbReference type="Proteomes" id="UP000306145">
    <property type="component" value="Unassembled WGS sequence"/>
</dbReference>
<evidence type="ECO:0000256" key="1">
    <source>
        <dbReference type="SAM" id="MobiDB-lite"/>
    </source>
</evidence>
<dbReference type="AlphaFoldDB" id="A0A5C4QN55"/>
<evidence type="ECO:0000259" key="2">
    <source>
        <dbReference type="PROSITE" id="PS51186"/>
    </source>
</evidence>
<gene>
    <name evidence="3" type="ORF">FHG89_19055</name>
</gene>
<reference evidence="3 4" key="1">
    <citation type="submission" date="2019-06" db="EMBL/GenBank/DDBJ databases">
        <title>Micromonospora ordensis sp. nov., isolated from deep marine sediment.</title>
        <authorList>
            <person name="Veyisoglu A."/>
            <person name="Carro L."/>
            <person name="Klenk H.-P."/>
            <person name="Sahin N."/>
        </authorList>
    </citation>
    <scope>NUCLEOTIDE SEQUENCE [LARGE SCALE GENOMIC DNA]</scope>
    <source>
        <strain evidence="3 4">S2509</strain>
    </source>
</reference>
<dbReference type="GO" id="GO:1990189">
    <property type="term" value="F:protein N-terminal-serine acetyltransferase activity"/>
    <property type="evidence" value="ECO:0007669"/>
    <property type="project" value="TreeGrafter"/>
</dbReference>
<name>A0A5C4QN55_9ACTN</name>
<dbReference type="PANTHER" id="PTHR43441:SF10">
    <property type="entry name" value="ACETYLTRANSFERASE"/>
    <property type="match status" value="1"/>
</dbReference>
<dbReference type="InterPro" id="IPR000182">
    <property type="entry name" value="GNAT_dom"/>
</dbReference>